<gene>
    <name evidence="2" type="ORF">BLA60_19005</name>
</gene>
<organism evidence="2 3">
    <name type="scientific">Actinophytocola xinjiangensis</name>
    <dbReference type="NCBI Taxonomy" id="485602"/>
    <lineage>
        <taxon>Bacteria</taxon>
        <taxon>Bacillati</taxon>
        <taxon>Actinomycetota</taxon>
        <taxon>Actinomycetes</taxon>
        <taxon>Pseudonocardiales</taxon>
        <taxon>Pseudonocardiaceae</taxon>
    </lineage>
</organism>
<feature type="transmembrane region" description="Helical" evidence="1">
    <location>
        <begin position="394"/>
        <end position="415"/>
    </location>
</feature>
<keyword evidence="3" id="KW-1185">Reference proteome</keyword>
<feature type="transmembrane region" description="Helical" evidence="1">
    <location>
        <begin position="194"/>
        <end position="215"/>
    </location>
</feature>
<evidence type="ECO:0008006" key="4">
    <source>
        <dbReference type="Google" id="ProtNLM"/>
    </source>
</evidence>
<feature type="transmembrane region" description="Helical" evidence="1">
    <location>
        <begin position="222"/>
        <end position="239"/>
    </location>
</feature>
<feature type="transmembrane region" description="Helical" evidence="1">
    <location>
        <begin position="291"/>
        <end position="310"/>
    </location>
</feature>
<evidence type="ECO:0000313" key="2">
    <source>
        <dbReference type="EMBL" id="OLF09533.1"/>
    </source>
</evidence>
<feature type="transmembrane region" description="Helical" evidence="1">
    <location>
        <begin position="20"/>
        <end position="41"/>
    </location>
</feature>
<feature type="transmembrane region" description="Helical" evidence="1">
    <location>
        <begin position="259"/>
        <end position="279"/>
    </location>
</feature>
<dbReference type="Proteomes" id="UP000185696">
    <property type="component" value="Unassembled WGS sequence"/>
</dbReference>
<evidence type="ECO:0000256" key="1">
    <source>
        <dbReference type="SAM" id="Phobius"/>
    </source>
</evidence>
<reference evidence="2 3" key="1">
    <citation type="submission" date="2016-12" db="EMBL/GenBank/DDBJ databases">
        <title>The draft genome sequence of Actinophytocola xinjiangensis.</title>
        <authorList>
            <person name="Wang W."/>
            <person name="Yuan L."/>
        </authorList>
    </citation>
    <scope>NUCLEOTIDE SEQUENCE [LARGE SCALE GENOMIC DNA]</scope>
    <source>
        <strain evidence="2 3">CGMCC 4.4663</strain>
    </source>
</reference>
<evidence type="ECO:0000313" key="3">
    <source>
        <dbReference type="Proteomes" id="UP000185696"/>
    </source>
</evidence>
<feature type="transmembrane region" description="Helical" evidence="1">
    <location>
        <begin position="316"/>
        <end position="340"/>
    </location>
</feature>
<sequence>MAGPRHLNQRRSLRSPVAVVAFLVAAVPFVVHAVAALGGYFGQDDFIFTYRAAHSAAHDLDFLFQLYSGHVQPGVFAYVWVVTAIAPLNFTVAMAPVLVVHALTLWLCWRVLTRLFGARWGVVVAFAVFAASPLVLFPTLWLAYALQLLPVLLAAFGALHAHLRFLHGEGARHAVYAGLWTVFGLAFYEKAALIPAMLLAVTILVAPAGEPPILWALRRFRWVWLANAALVGLFAVLYLSVGDAPVNQNPVGTRDVLDLVYRSLVDTFLPGLLGGPLTGAAGGATWATPPVWVRAGAAVVAVALIVASAVRSRRRALLPWLFLAAYLAVDLAMVASARLGVFGSVIATDPRYLADAVPVAVLCAAFAFLAPWRVGDPAPEPEPAPAPAPVNARVAVGAVTVLAVAGGLVSFLRVAPELQFRPAREYVATARAALAEQPGMVLYDTAVPNKIMIDWFVGDALTSRVVGLVPESPRFDRPAEDLYQLDGTGTPQPILTLADTTAALAGPQPDCGYQVAEQVVRIPMEDTVTGRRIVRLGYFTGESGDGVVRAGDTEVRVRFTEGLHVLHLVVTGEFTHVEVSRSARTVPICVTDVLAGVPG</sequence>
<feature type="transmembrane region" description="Helical" evidence="1">
    <location>
        <begin position="76"/>
        <end position="109"/>
    </location>
</feature>
<feature type="transmembrane region" description="Helical" evidence="1">
    <location>
        <begin position="352"/>
        <end position="374"/>
    </location>
</feature>
<keyword evidence="1" id="KW-0472">Membrane</keyword>
<feature type="transmembrane region" description="Helical" evidence="1">
    <location>
        <begin position="141"/>
        <end position="159"/>
    </location>
</feature>
<proteinExistence type="predicted"/>
<comment type="caution">
    <text evidence="2">The sequence shown here is derived from an EMBL/GenBank/DDBJ whole genome shotgun (WGS) entry which is preliminary data.</text>
</comment>
<keyword evidence="1" id="KW-0812">Transmembrane</keyword>
<accession>A0A7Z0WLQ3</accession>
<dbReference type="AlphaFoldDB" id="A0A7Z0WLQ3"/>
<feature type="transmembrane region" description="Helical" evidence="1">
    <location>
        <begin position="116"/>
        <end position="135"/>
    </location>
</feature>
<keyword evidence="1" id="KW-1133">Transmembrane helix</keyword>
<name>A0A7Z0WLQ3_9PSEU</name>
<protein>
    <recommendedName>
        <fullName evidence="4">4-amino-4-deoxy-L-arabinose transferase-like glycosyltransferase</fullName>
    </recommendedName>
</protein>
<dbReference type="EMBL" id="MSIF01000009">
    <property type="protein sequence ID" value="OLF09533.1"/>
    <property type="molecule type" value="Genomic_DNA"/>
</dbReference>